<comment type="caution">
    <text evidence="1">The sequence shown here is derived from an EMBL/GenBank/DDBJ whole genome shotgun (WGS) entry which is preliminary data.</text>
</comment>
<dbReference type="InterPro" id="IPR007813">
    <property type="entry name" value="PilN"/>
</dbReference>
<protein>
    <submittedName>
        <fullName evidence="1">Uncharacterized protein</fullName>
    </submittedName>
</protein>
<accession>A0A2H0DY71</accession>
<dbReference type="AlphaFoldDB" id="A0A2H0DY71"/>
<reference evidence="1 2" key="1">
    <citation type="submission" date="2017-09" db="EMBL/GenBank/DDBJ databases">
        <title>Depth-based differentiation of microbial function through sediment-hosted aquifers and enrichment of novel symbionts in the deep terrestrial subsurface.</title>
        <authorList>
            <person name="Probst A.J."/>
            <person name="Ladd B."/>
            <person name="Jarett J.K."/>
            <person name="Geller-Mcgrath D.E."/>
            <person name="Sieber C.M."/>
            <person name="Emerson J.B."/>
            <person name="Anantharaman K."/>
            <person name="Thomas B.C."/>
            <person name="Malmstrom R."/>
            <person name="Stieglmeier M."/>
            <person name="Klingl A."/>
            <person name="Woyke T."/>
            <person name="Ryan C.M."/>
            <person name="Banfield J.F."/>
        </authorList>
    </citation>
    <scope>NUCLEOTIDE SEQUENCE [LARGE SCALE GENOMIC DNA]</scope>
    <source>
        <strain evidence="1">CG22_combo_CG10-13_8_21_14_all_36_13</strain>
    </source>
</reference>
<gene>
    <name evidence="1" type="ORF">COW81_02830</name>
</gene>
<dbReference type="Pfam" id="PF05137">
    <property type="entry name" value="PilN"/>
    <property type="match status" value="1"/>
</dbReference>
<organism evidence="1 2">
    <name type="scientific">Candidatus Campbellbacteria bacterium CG22_combo_CG10-13_8_21_14_all_36_13</name>
    <dbReference type="NCBI Taxonomy" id="1974529"/>
    <lineage>
        <taxon>Bacteria</taxon>
        <taxon>Candidatus Campbelliibacteriota</taxon>
    </lineage>
</organism>
<dbReference type="Proteomes" id="UP000231143">
    <property type="component" value="Unassembled WGS sequence"/>
</dbReference>
<proteinExistence type="predicted"/>
<evidence type="ECO:0000313" key="1">
    <source>
        <dbReference type="EMBL" id="PIP86941.1"/>
    </source>
</evidence>
<sequence>MTTVMFLLSIILFFGLVLSIPSYLVSLTKEKEKQSQVEQKRAQTTTEQDETKVEILNKTKEAIILFKKEKDPVSMTNLINTVIEIADNLGGIDFNGLSYVLGDEKQKESKVLISGVSETRDKLLSFTNALRVSGMFKAVELPVSNLKENIDLSFSINATISLE</sequence>
<evidence type="ECO:0000313" key="2">
    <source>
        <dbReference type="Proteomes" id="UP000231143"/>
    </source>
</evidence>
<name>A0A2H0DY71_9BACT</name>
<dbReference type="EMBL" id="PCTT01000038">
    <property type="protein sequence ID" value="PIP86941.1"/>
    <property type="molecule type" value="Genomic_DNA"/>
</dbReference>